<dbReference type="AlphaFoldDB" id="A0A0J7IVA8"/>
<organism evidence="1 2">
    <name type="scientific">Chryseobacterium koreense CCUG 49689</name>
    <dbReference type="NCBI Taxonomy" id="1304281"/>
    <lineage>
        <taxon>Bacteria</taxon>
        <taxon>Pseudomonadati</taxon>
        <taxon>Bacteroidota</taxon>
        <taxon>Flavobacteriia</taxon>
        <taxon>Flavobacteriales</taxon>
        <taxon>Weeksellaceae</taxon>
        <taxon>Chryseobacterium group</taxon>
        <taxon>Chryseobacterium</taxon>
    </lineage>
</organism>
<comment type="caution">
    <text evidence="1">The sequence shown here is derived from an EMBL/GenBank/DDBJ whole genome shotgun (WGS) entry which is preliminary data.</text>
</comment>
<reference evidence="1 2" key="1">
    <citation type="journal article" date="2004" name="Int. J. Syst. Evol. Microbiol.">
        <title>Kaistella koreensis gen. nov., sp. nov., a novel member of the Chryseobacterium-Bergeyella-Riemerella branch.</title>
        <authorList>
            <person name="Kim M.K."/>
            <person name="Im W.T."/>
            <person name="Shin Y.K."/>
            <person name="Lim J.H."/>
            <person name="Kim S.H."/>
            <person name="Lee B.C."/>
            <person name="Park M.Y."/>
            <person name="Lee K.Y."/>
            <person name="Lee S.T."/>
        </authorList>
    </citation>
    <scope>NUCLEOTIDE SEQUENCE [LARGE SCALE GENOMIC DNA]</scope>
    <source>
        <strain evidence="1 2">CCUG 49689</strain>
    </source>
</reference>
<dbReference type="STRING" id="1304281.ACM44_13620"/>
<evidence type="ECO:0000313" key="2">
    <source>
        <dbReference type="Proteomes" id="UP000035900"/>
    </source>
</evidence>
<sequence>MMRSSDDIEQILYLMLRKKITFFFILMMTLFPALSVHSQVGTVVSVASKYLTLLKSNQNDVIFAHEQINNRLDQHSKIAIIPFISHISYAKPSVPTKEEAEQQFESQQMIGKMLQEQFWDVFDNYKSDVFLQDIRVTNKVLEDVGFFAHPDDFPPSYLAQLLQVDAVVLCTFDIHVDNTKTGWQNLSKALGELAMTSIKGSVPGLQALQFIKNPDVIINLVTKPGVFFTKLKNGDISDLAQIAGGFLPEGPWQKVAEVAGKNSKTIVKIAKGDTQNLISDLVKDNASLIGAELKLDPQMVSLIKNNSTSIQKVMQGNTKGLMFNLINDNVNTITQKYIGEQNALITSAINNNSTVLAKLATGNTDGLMKDFLDKNLSTAVNLIPGENVSTYTQLLVENKDMVGKVIKGDFSGLTTHFLTQSTALLGEAIPSADAQKYLSLLAEKDKVAALLNGDTNAIFATLTERGQELFGDQIQNVDLQKFANLVGNNKEIVSNIMAGDTNKLLGSFLKADPAILGAQLNNDQINNVLNVISTKGQALEGILGGSPSGMMESWLSDIGLNSLQDEGFIKDFSSNILKDQDLIKTIIKGDKNELAKSLGSKANSKQIDLILKNKSKFNGLLGLDEEEDFSILNKTPQDIEVMAFQLMENKGTLDGIMKGASGEIFKSLNTSGTGDSELVLPKKFATAISEGLTRDQKQITTVMANAKINNMLLNDMIDLQFFEFADDALLEDYENVSLRKKTVSQTTASLLNPTLDPKDSTRLSINIFDKNSDDLLWQYINENSKARLYDMKNTLQSVVKRINKRFPYFAKYK</sequence>
<evidence type="ECO:0000313" key="1">
    <source>
        <dbReference type="EMBL" id="KMQ70203.1"/>
    </source>
</evidence>
<proteinExistence type="predicted"/>
<accession>A0A0J7IVA8</accession>
<keyword evidence="2" id="KW-1185">Reference proteome</keyword>
<dbReference type="PATRIC" id="fig|1304281.5.peg.2942"/>
<dbReference type="EMBL" id="LFNG01000026">
    <property type="protein sequence ID" value="KMQ70203.1"/>
    <property type="molecule type" value="Genomic_DNA"/>
</dbReference>
<dbReference type="Proteomes" id="UP000035900">
    <property type="component" value="Unassembled WGS sequence"/>
</dbReference>
<name>A0A0J7IVA8_9FLAO</name>
<protein>
    <submittedName>
        <fullName evidence="1">Uncharacterized protein</fullName>
    </submittedName>
</protein>
<gene>
    <name evidence="1" type="ORF">ACM44_13620</name>
</gene>